<accession>A0AAF0FXL2</accession>
<dbReference type="Proteomes" id="UP001218895">
    <property type="component" value="Chromosome"/>
</dbReference>
<keyword evidence="2" id="KW-1185">Reference proteome</keyword>
<organism evidence="1 2">
    <name type="scientific">Methanomicrobium antiquum</name>
    <dbReference type="NCBI Taxonomy" id="487686"/>
    <lineage>
        <taxon>Archaea</taxon>
        <taxon>Methanobacteriati</taxon>
        <taxon>Methanobacteriota</taxon>
        <taxon>Stenosarchaea group</taxon>
        <taxon>Methanomicrobia</taxon>
        <taxon>Methanomicrobiales</taxon>
        <taxon>Methanomicrobiaceae</taxon>
        <taxon>Methanomicrobium</taxon>
    </lineage>
</organism>
<evidence type="ECO:0000313" key="1">
    <source>
        <dbReference type="EMBL" id="WFN37880.1"/>
    </source>
</evidence>
<evidence type="ECO:0000313" key="2">
    <source>
        <dbReference type="Proteomes" id="UP001218895"/>
    </source>
</evidence>
<protein>
    <submittedName>
        <fullName evidence="1">Uncharacterized protein</fullName>
    </submittedName>
</protein>
<dbReference type="GeneID" id="79949876"/>
<gene>
    <name evidence="1" type="ORF">L1994_05720</name>
</gene>
<dbReference type="EMBL" id="CP091092">
    <property type="protein sequence ID" value="WFN37880.1"/>
    <property type="molecule type" value="Genomic_DNA"/>
</dbReference>
<sequence length="153" mass="17056">MSEKISALLIATILVALFTAPVMAGNVIDEIEKNEIIVLPSIDKSGSELLGTKAQNSISQGEMVYHSRYIWPFTSKIDVTLTWDEQYGELELYVYQPDNTFIGHYTDLYDSSEKDGMIDIDIKTASGYLPIGDWKLNVYGREVSGSSVSYSLI</sequence>
<reference evidence="1" key="1">
    <citation type="submission" date="2022-01" db="EMBL/GenBank/DDBJ databases">
        <title>Complete genome of Methanomicrobium antiquum DSM 21220.</title>
        <authorList>
            <person name="Chen S.-C."/>
            <person name="You Y.-T."/>
            <person name="Zhou Y.-Z."/>
            <person name="Lai M.-C."/>
        </authorList>
    </citation>
    <scope>NUCLEOTIDE SEQUENCE</scope>
    <source>
        <strain evidence="1">DSM 21220</strain>
    </source>
</reference>
<dbReference type="Gene3D" id="2.60.120.380">
    <property type="match status" value="1"/>
</dbReference>
<proteinExistence type="predicted"/>
<dbReference type="AlphaFoldDB" id="A0AAF0FXL2"/>
<dbReference type="KEGG" id="manq:L1994_05720"/>
<dbReference type="RefSeq" id="WP_278100720.1">
    <property type="nucleotide sequence ID" value="NZ_CP091092.1"/>
</dbReference>
<name>A0AAF0FXL2_9EURY</name>